<dbReference type="Proteomes" id="UP000199542">
    <property type="component" value="Unassembled WGS sequence"/>
</dbReference>
<dbReference type="EMBL" id="FMTM01000002">
    <property type="protein sequence ID" value="SCW49575.1"/>
    <property type="molecule type" value="Genomic_DNA"/>
</dbReference>
<evidence type="ECO:0000313" key="2">
    <source>
        <dbReference type="EMBL" id="SCW49575.1"/>
    </source>
</evidence>
<feature type="transmembrane region" description="Helical" evidence="1">
    <location>
        <begin position="23"/>
        <end position="46"/>
    </location>
</feature>
<dbReference type="AlphaFoldDB" id="A0A1G4QYT8"/>
<reference evidence="2 3" key="1">
    <citation type="submission" date="2016-10" db="EMBL/GenBank/DDBJ databases">
        <authorList>
            <person name="de Groot N.N."/>
        </authorList>
    </citation>
    <scope>NUCLEOTIDE SEQUENCE [LARGE SCALE GENOMIC DNA]</scope>
    <source>
        <strain evidence="2 3">CGMCC 1.3401</strain>
    </source>
</reference>
<evidence type="ECO:0000256" key="1">
    <source>
        <dbReference type="SAM" id="Phobius"/>
    </source>
</evidence>
<sequence length="47" mass="5128">MALAFDLRRPIQKLDAKSIQSKAVHCMAVGCMVSSFTFIFALVIGVL</sequence>
<keyword evidence="1" id="KW-0472">Membrane</keyword>
<dbReference type="RefSeq" id="WP_167363863.1">
    <property type="nucleotide sequence ID" value="NZ_FMTM01000002.1"/>
</dbReference>
<keyword evidence="1" id="KW-0812">Transmembrane</keyword>
<proteinExistence type="predicted"/>
<keyword evidence="1" id="KW-1133">Transmembrane helix</keyword>
<organism evidence="2 3">
    <name type="scientific">Rhizobium mongolense subsp. loessense</name>
    <dbReference type="NCBI Taxonomy" id="158890"/>
    <lineage>
        <taxon>Bacteria</taxon>
        <taxon>Pseudomonadati</taxon>
        <taxon>Pseudomonadota</taxon>
        <taxon>Alphaproteobacteria</taxon>
        <taxon>Hyphomicrobiales</taxon>
        <taxon>Rhizobiaceae</taxon>
        <taxon>Rhizobium/Agrobacterium group</taxon>
        <taxon>Rhizobium</taxon>
    </lineage>
</organism>
<name>A0A1G4QYT8_9HYPH</name>
<protein>
    <submittedName>
        <fullName evidence="2">Uncharacterized protein</fullName>
    </submittedName>
</protein>
<evidence type="ECO:0000313" key="3">
    <source>
        <dbReference type="Proteomes" id="UP000199542"/>
    </source>
</evidence>
<gene>
    <name evidence="2" type="ORF">SAMN02927900_02010</name>
</gene>
<accession>A0A1G4QYT8</accession>